<dbReference type="GO" id="GO:0008270">
    <property type="term" value="F:zinc ion binding"/>
    <property type="evidence" value="ECO:0007669"/>
    <property type="project" value="UniProtKB-KW"/>
</dbReference>
<dbReference type="InterPro" id="IPR026319">
    <property type="entry name" value="ZC2HC1A/B-like"/>
</dbReference>
<evidence type="ECO:0000313" key="10">
    <source>
        <dbReference type="Proteomes" id="UP000663854"/>
    </source>
</evidence>
<evidence type="ECO:0000256" key="3">
    <source>
        <dbReference type="ARBA" id="ARBA00022771"/>
    </source>
</evidence>
<proteinExistence type="predicted"/>
<dbReference type="EMBL" id="CAJNOL010001426">
    <property type="protein sequence ID" value="CAF1357209.1"/>
    <property type="molecule type" value="Genomic_DNA"/>
</dbReference>
<comment type="caution">
    <text evidence="8">The sequence shown here is derived from an EMBL/GenBank/DDBJ whole genome shotgun (WGS) entry which is preliminary data.</text>
</comment>
<evidence type="ECO:0000256" key="2">
    <source>
        <dbReference type="ARBA" id="ARBA00022737"/>
    </source>
</evidence>
<evidence type="ECO:0000259" key="7">
    <source>
        <dbReference type="PROSITE" id="PS52027"/>
    </source>
</evidence>
<feature type="domain" description="C2HC/C3H-type" evidence="7">
    <location>
        <begin position="129"/>
        <end position="158"/>
    </location>
</feature>
<dbReference type="AlphaFoldDB" id="A0A814HBB7"/>
<dbReference type="Proteomes" id="UP000663870">
    <property type="component" value="Unassembled WGS sequence"/>
</dbReference>
<feature type="compositionally biased region" description="Polar residues" evidence="6">
    <location>
        <begin position="161"/>
        <end position="170"/>
    </location>
</feature>
<evidence type="ECO:0000256" key="1">
    <source>
        <dbReference type="ARBA" id="ARBA00022723"/>
    </source>
</evidence>
<keyword evidence="11" id="KW-1185">Reference proteome</keyword>
<feature type="region of interest" description="Disordered" evidence="6">
    <location>
        <begin position="155"/>
        <end position="264"/>
    </location>
</feature>
<evidence type="ECO:0000256" key="4">
    <source>
        <dbReference type="ARBA" id="ARBA00022833"/>
    </source>
</evidence>
<protein>
    <recommendedName>
        <fullName evidence="7">C2HC/C3H-type domain-containing protein</fullName>
    </recommendedName>
</protein>
<dbReference type="PROSITE" id="PS52027">
    <property type="entry name" value="ZF_C2HC_C3H"/>
    <property type="match status" value="2"/>
</dbReference>
<sequence>MDDDLTEYPTHRVRLQPCQFCERQFNVESLNKHQAICRKVVKKERRVFDAGKQRATNSDVPYKATKRTAQVYNGEVRANDDRSKYGSKPNWREKHRQLIQSVREARSVTRAMKQGGPLPAFRPSEIPSDYVNCPHCHRNFNKHAAQRHIPFCQTQRERKQVQPSKPTQQYDRGRSLSPQKPPQHRQQQSYSTSAYSDSHNVYSNGYKHSNSAPMIVRRNPYDHQQQQQQQQPPPPRKAPGGGGWSLRKIFGFDSGAEPMPRSNYYAPEDEDYYQPSNRHNIQQPVLMRTGRTNQNTSLNVRARQRNDEVNSYVRRASPIKFAPSSYGETRYQHPNSQYNSMRPTAVGRPPLPPTAIRCGECGNIFNIASARYCAHCGSRR</sequence>
<reference evidence="8" key="1">
    <citation type="submission" date="2021-02" db="EMBL/GenBank/DDBJ databases">
        <authorList>
            <person name="Nowell W R."/>
        </authorList>
    </citation>
    <scope>NUCLEOTIDE SEQUENCE</scope>
</reference>
<feature type="domain" description="C2HC/C3H-type" evidence="7">
    <location>
        <begin position="14"/>
        <end position="43"/>
    </location>
</feature>
<evidence type="ECO:0000313" key="9">
    <source>
        <dbReference type="EMBL" id="CAF1357209.1"/>
    </source>
</evidence>
<gene>
    <name evidence="9" type="ORF">JXQ802_LOCUS32422</name>
    <name evidence="8" type="ORF">PYM288_LOCUS14984</name>
</gene>
<feature type="compositionally biased region" description="Polar residues" evidence="6">
    <location>
        <begin position="184"/>
        <end position="212"/>
    </location>
</feature>
<evidence type="ECO:0000313" key="8">
    <source>
        <dbReference type="EMBL" id="CAF1008481.1"/>
    </source>
</evidence>
<organism evidence="8 10">
    <name type="scientific">Rotaria sordida</name>
    <dbReference type="NCBI Taxonomy" id="392033"/>
    <lineage>
        <taxon>Eukaryota</taxon>
        <taxon>Metazoa</taxon>
        <taxon>Spiralia</taxon>
        <taxon>Gnathifera</taxon>
        <taxon>Rotifera</taxon>
        <taxon>Eurotatoria</taxon>
        <taxon>Bdelloidea</taxon>
        <taxon>Philodinida</taxon>
        <taxon>Philodinidae</taxon>
        <taxon>Rotaria</taxon>
    </lineage>
</organism>
<dbReference type="PANTHER" id="PTHR13555:SF36">
    <property type="entry name" value="ZINC FINGER C2HC DOMAIN-CONTAINING PROTEIN 1B"/>
    <property type="match status" value="1"/>
</dbReference>
<keyword evidence="1" id="KW-0479">Metal-binding</keyword>
<evidence type="ECO:0000256" key="6">
    <source>
        <dbReference type="SAM" id="MobiDB-lite"/>
    </source>
</evidence>
<dbReference type="EMBL" id="CAJNOH010000347">
    <property type="protein sequence ID" value="CAF1008481.1"/>
    <property type="molecule type" value="Genomic_DNA"/>
</dbReference>
<dbReference type="InterPro" id="IPR049899">
    <property type="entry name" value="Znf_C2HC_C3H"/>
</dbReference>
<name>A0A814HBB7_9BILA</name>
<evidence type="ECO:0000313" key="11">
    <source>
        <dbReference type="Proteomes" id="UP000663870"/>
    </source>
</evidence>
<accession>A0A814HBB7</accession>
<dbReference type="Proteomes" id="UP000663854">
    <property type="component" value="Unassembled WGS sequence"/>
</dbReference>
<dbReference type="Pfam" id="PF13913">
    <property type="entry name" value="zf-C2HC_2"/>
    <property type="match status" value="2"/>
</dbReference>
<keyword evidence="4" id="KW-0862">Zinc</keyword>
<keyword evidence="2" id="KW-0677">Repeat</keyword>
<dbReference type="PANTHER" id="PTHR13555">
    <property type="entry name" value="C2H2 ZINC FINGER CGI-62-RELATED"/>
    <property type="match status" value="1"/>
</dbReference>
<evidence type="ECO:0000256" key="5">
    <source>
        <dbReference type="PROSITE-ProRule" id="PRU01371"/>
    </source>
</evidence>
<keyword evidence="3 5" id="KW-0863">Zinc-finger</keyword>